<proteinExistence type="predicted"/>
<gene>
    <name evidence="1" type="ORF">D3869_26800</name>
</gene>
<reference evidence="1 2" key="1">
    <citation type="submission" date="2018-09" db="EMBL/GenBank/DDBJ databases">
        <title>Whole genome based analysis of evolution and adaptive divergence in Indian and Brazilian strains of Azospirillum brasilense.</title>
        <authorList>
            <person name="Singh C."/>
            <person name="Tripathi A.K."/>
        </authorList>
    </citation>
    <scope>NUCLEOTIDE SEQUENCE [LARGE SCALE GENOMIC DNA]</scope>
    <source>
        <strain evidence="1 2">MTCC4039</strain>
        <plasmid evidence="1 2">p4</plasmid>
    </source>
</reference>
<geneLocation type="plasmid" evidence="1">
    <name>p4</name>
</geneLocation>
<dbReference type="Proteomes" id="UP000298693">
    <property type="component" value="Plasmid p4"/>
</dbReference>
<evidence type="ECO:0000313" key="2">
    <source>
        <dbReference type="Proteomes" id="UP000298693"/>
    </source>
</evidence>
<organism evidence="1 2">
    <name type="scientific">Azospirillum brasilense</name>
    <dbReference type="NCBI Taxonomy" id="192"/>
    <lineage>
        <taxon>Bacteria</taxon>
        <taxon>Pseudomonadati</taxon>
        <taxon>Pseudomonadota</taxon>
        <taxon>Alphaproteobacteria</taxon>
        <taxon>Rhodospirillales</taxon>
        <taxon>Azospirillaceae</taxon>
        <taxon>Azospirillum</taxon>
    </lineage>
</organism>
<name>A0A4D8RBP3_AZOBR</name>
<sequence>MAPWRLPKDEILAIARRKGRFEVPRYLWRADAMRVKCRQLCEAGALRQIRTRRGADTLVFVPTSAGAA</sequence>
<keyword evidence="1" id="KW-0614">Plasmid</keyword>
<dbReference type="EMBL" id="CP032348">
    <property type="protein sequence ID" value="QCO18880.1"/>
    <property type="molecule type" value="Genomic_DNA"/>
</dbReference>
<dbReference type="AlphaFoldDB" id="A0A4D8RBP3"/>
<protein>
    <submittedName>
        <fullName evidence="1">Uncharacterized protein</fullName>
    </submittedName>
</protein>
<evidence type="ECO:0000313" key="1">
    <source>
        <dbReference type="EMBL" id="QCO18880.1"/>
    </source>
</evidence>
<accession>A0A4D8RBP3</accession>